<dbReference type="PANTHER" id="PTHR42948">
    <property type="entry name" value="TRANSPORTER"/>
    <property type="match status" value="1"/>
</dbReference>
<dbReference type="OrthoDB" id="9762833at2"/>
<dbReference type="PATRIC" id="fig|400092.3.peg.1985"/>
<dbReference type="PROSITE" id="PS50267">
    <property type="entry name" value="NA_NEUROTRAN_SYMP_3"/>
    <property type="match status" value="1"/>
</dbReference>
<name>A0A0E3ZDQ1_9BACT</name>
<accession>A0A0E3ZDQ1</accession>
<feature type="transmembrane region" description="Helical" evidence="6">
    <location>
        <begin position="152"/>
        <end position="170"/>
    </location>
</feature>
<dbReference type="KEGG" id="pko:PKOR_09035"/>
<dbReference type="InterPro" id="IPR037272">
    <property type="entry name" value="SNS_sf"/>
</dbReference>
<dbReference type="Pfam" id="PF00209">
    <property type="entry name" value="SNF"/>
    <property type="match status" value="2"/>
</dbReference>
<feature type="transmembrane region" description="Helical" evidence="6">
    <location>
        <begin position="443"/>
        <end position="461"/>
    </location>
</feature>
<evidence type="ECO:0000256" key="2">
    <source>
        <dbReference type="ARBA" id="ARBA00022448"/>
    </source>
</evidence>
<evidence type="ECO:0000256" key="3">
    <source>
        <dbReference type="ARBA" id="ARBA00022692"/>
    </source>
</evidence>
<dbReference type="PANTHER" id="PTHR42948:SF1">
    <property type="entry name" value="TRANSPORTER"/>
    <property type="match status" value="1"/>
</dbReference>
<dbReference type="HOGENOM" id="CLU_006855_3_3_10"/>
<comment type="subcellular location">
    <subcellularLocation>
        <location evidence="1">Membrane</location>
        <topology evidence="1">Multi-pass membrane protein</topology>
    </subcellularLocation>
</comment>
<evidence type="ECO:0000256" key="1">
    <source>
        <dbReference type="ARBA" id="ARBA00004141"/>
    </source>
</evidence>
<keyword evidence="8" id="KW-1185">Reference proteome</keyword>
<proteinExistence type="predicted"/>
<dbReference type="Proteomes" id="UP000033109">
    <property type="component" value="Chromosome"/>
</dbReference>
<evidence type="ECO:0000313" key="8">
    <source>
        <dbReference type="Proteomes" id="UP000033109"/>
    </source>
</evidence>
<reference evidence="7 8" key="1">
    <citation type="journal article" date="2015" name="Sci. Rep.">
        <title>Unraveling adaptation of Pontibacter korlensis to radiation and infertility in desert through complete genome and comparative transcriptomic analysis.</title>
        <authorList>
            <person name="Dai J."/>
            <person name="Dai W."/>
            <person name="Qiu C."/>
            <person name="Yang Z."/>
            <person name="Zhang Y."/>
            <person name="Zhou M."/>
            <person name="Zhang L."/>
            <person name="Fang C."/>
            <person name="Gao Q."/>
            <person name="Yang Q."/>
            <person name="Li X."/>
            <person name="Wang Z."/>
            <person name="Wang Z."/>
            <person name="Jia Z."/>
            <person name="Chen X."/>
        </authorList>
    </citation>
    <scope>NUCLEOTIDE SEQUENCE [LARGE SCALE GENOMIC DNA]</scope>
    <source>
        <strain evidence="7 8">X14-1T</strain>
    </source>
</reference>
<feature type="transmembrane region" description="Helical" evidence="6">
    <location>
        <begin position="521"/>
        <end position="541"/>
    </location>
</feature>
<dbReference type="EMBL" id="CP009621">
    <property type="protein sequence ID" value="AKD03245.1"/>
    <property type="molecule type" value="Genomic_DNA"/>
</dbReference>
<evidence type="ECO:0000313" key="7">
    <source>
        <dbReference type="EMBL" id="AKD03245.1"/>
    </source>
</evidence>
<feature type="transmembrane region" description="Helical" evidence="6">
    <location>
        <begin position="401"/>
        <end position="423"/>
    </location>
</feature>
<organism evidence="7 8">
    <name type="scientific">Pontibacter korlensis</name>
    <dbReference type="NCBI Taxonomy" id="400092"/>
    <lineage>
        <taxon>Bacteria</taxon>
        <taxon>Pseudomonadati</taxon>
        <taxon>Bacteroidota</taxon>
        <taxon>Cytophagia</taxon>
        <taxon>Cytophagales</taxon>
        <taxon>Hymenobacteraceae</taxon>
        <taxon>Pontibacter</taxon>
    </lineage>
</organism>
<dbReference type="InterPro" id="IPR000175">
    <property type="entry name" value="Na/ntran_symport"/>
</dbReference>
<dbReference type="PRINTS" id="PR00176">
    <property type="entry name" value="NANEUSMPORT"/>
</dbReference>
<keyword evidence="3 6" id="KW-0812">Transmembrane</keyword>
<sequence>MSANKESWGSRVGLILAMAGNAVGLGNFLRFPVQAVQNGGGAFIIPYLVCFLVMGIPLLWIEWSMGRFGGKHGNHSTPYIVDTMGKHRLWKYIGVFGIWTNIAVAAYYCYLESWTLSYVFHSVLGTFNGLDQEGVAAFFDTYVSIGDSTLGIPYEAVVFYIICLLLNTWILSQGLSGGVERVAKIGMPMLILFGVFLAFKGFTISAGEAGAVNDSSVGLNFLWTPNFDELWSPTVWLAAAGQIFFTLSVGMGTVHCYASYVRSKDDIALNAMSAGWMNEFVEVVLGASILIPISIGYLGVERVTELVQSGGLGLAFKTLPFLFTQWGEVLGAIAGVMWFGLLFFAGITSSLAMGTPWIGFLQDEFKWERKSAAWSFGLIVLILGMPTVLFFHYGVFDEYDYWAGTVSLVVFALVETILFAWVFGMDKGWREITSGADIQVPNFYRYIIKFVTPLLLLWVFIGSLVTPKGGDWAKAFAGDWVLDDSSIINKIKNTSLKRQLAEATDPAVIEQLQETLFFVNASRILLVTVFLSIAALVYIAYKKRVREGRI</sequence>
<dbReference type="RefSeq" id="WP_046310267.1">
    <property type="nucleotide sequence ID" value="NZ_CBCSCY010000004.1"/>
</dbReference>
<feature type="transmembrane region" description="Helical" evidence="6">
    <location>
        <begin position="89"/>
        <end position="108"/>
    </location>
</feature>
<feature type="transmembrane region" description="Helical" evidence="6">
    <location>
        <begin position="12"/>
        <end position="29"/>
    </location>
</feature>
<keyword evidence="4 6" id="KW-1133">Transmembrane helix</keyword>
<evidence type="ECO:0000256" key="4">
    <source>
        <dbReference type="ARBA" id="ARBA00022989"/>
    </source>
</evidence>
<dbReference type="AlphaFoldDB" id="A0A0E3ZDQ1"/>
<dbReference type="SUPFAM" id="SSF161070">
    <property type="entry name" value="SNF-like"/>
    <property type="match status" value="1"/>
</dbReference>
<protein>
    <submittedName>
        <fullName evidence="7">Sodium:calcium symporter</fullName>
    </submittedName>
</protein>
<dbReference type="GO" id="GO:0016020">
    <property type="term" value="C:membrane"/>
    <property type="evidence" value="ECO:0007669"/>
    <property type="project" value="UniProtKB-SubCell"/>
</dbReference>
<dbReference type="STRING" id="400092.PKOR_09035"/>
<feature type="transmembrane region" description="Helical" evidence="6">
    <location>
        <begin position="235"/>
        <end position="260"/>
    </location>
</feature>
<evidence type="ECO:0000256" key="5">
    <source>
        <dbReference type="ARBA" id="ARBA00023136"/>
    </source>
</evidence>
<dbReference type="NCBIfam" id="NF037979">
    <property type="entry name" value="Na_transp"/>
    <property type="match status" value="1"/>
</dbReference>
<evidence type="ECO:0000256" key="6">
    <source>
        <dbReference type="SAM" id="Phobius"/>
    </source>
</evidence>
<feature type="transmembrane region" description="Helical" evidence="6">
    <location>
        <begin position="41"/>
        <end position="61"/>
    </location>
</feature>
<feature type="transmembrane region" description="Helical" evidence="6">
    <location>
        <begin position="329"/>
        <end position="352"/>
    </location>
</feature>
<gene>
    <name evidence="7" type="ORF">PKOR_09035</name>
</gene>
<feature type="transmembrane region" description="Helical" evidence="6">
    <location>
        <begin position="373"/>
        <end position="395"/>
    </location>
</feature>
<keyword evidence="2" id="KW-0813">Transport</keyword>
<keyword evidence="5 6" id="KW-0472">Membrane</keyword>
<feature type="transmembrane region" description="Helical" evidence="6">
    <location>
        <begin position="280"/>
        <end position="300"/>
    </location>
</feature>